<reference evidence="3 4" key="1">
    <citation type="submission" date="2013-03" db="EMBL/GenBank/DDBJ databases">
        <title>The Genome Sequence of Phialophora europaea CBS 101466.</title>
        <authorList>
            <consortium name="The Broad Institute Genomics Platform"/>
            <person name="Cuomo C."/>
            <person name="de Hoog S."/>
            <person name="Gorbushina A."/>
            <person name="Walker B."/>
            <person name="Young S.K."/>
            <person name="Zeng Q."/>
            <person name="Gargeya S."/>
            <person name="Fitzgerald M."/>
            <person name="Haas B."/>
            <person name="Abouelleil A."/>
            <person name="Allen A.W."/>
            <person name="Alvarado L."/>
            <person name="Arachchi H.M."/>
            <person name="Berlin A.M."/>
            <person name="Chapman S.B."/>
            <person name="Gainer-Dewar J."/>
            <person name="Goldberg J."/>
            <person name="Griggs A."/>
            <person name="Gujja S."/>
            <person name="Hansen M."/>
            <person name="Howarth C."/>
            <person name="Imamovic A."/>
            <person name="Ireland A."/>
            <person name="Larimer J."/>
            <person name="McCowan C."/>
            <person name="Murphy C."/>
            <person name="Pearson M."/>
            <person name="Poon T.W."/>
            <person name="Priest M."/>
            <person name="Roberts A."/>
            <person name="Saif S."/>
            <person name="Shea T."/>
            <person name="Sisk P."/>
            <person name="Sykes S."/>
            <person name="Wortman J."/>
            <person name="Nusbaum C."/>
            <person name="Birren B."/>
        </authorList>
    </citation>
    <scope>NUCLEOTIDE SEQUENCE [LARGE SCALE GENOMIC DNA]</scope>
    <source>
        <strain evidence="3 4">CBS 101466</strain>
    </source>
</reference>
<proteinExistence type="predicted"/>
<dbReference type="EMBL" id="KB822722">
    <property type="protein sequence ID" value="ETN38173.1"/>
    <property type="molecule type" value="Genomic_DNA"/>
</dbReference>
<accession>W2RR25</accession>
<keyword evidence="2" id="KW-1133">Transmembrane helix</keyword>
<evidence type="ECO:0000256" key="2">
    <source>
        <dbReference type="SAM" id="Phobius"/>
    </source>
</evidence>
<evidence type="ECO:0000256" key="1">
    <source>
        <dbReference type="SAM" id="MobiDB-lite"/>
    </source>
</evidence>
<dbReference type="InParanoid" id="W2RR25"/>
<dbReference type="OrthoDB" id="4158812at2759"/>
<dbReference type="VEuPathDB" id="FungiDB:HMPREF1541_06204"/>
<feature type="compositionally biased region" description="Acidic residues" evidence="1">
    <location>
        <begin position="62"/>
        <end position="77"/>
    </location>
</feature>
<keyword evidence="4" id="KW-1185">Reference proteome</keyword>
<dbReference type="RefSeq" id="XP_008718762.1">
    <property type="nucleotide sequence ID" value="XM_008720540.1"/>
</dbReference>
<dbReference type="HOGENOM" id="CLU_1503457_0_0_1"/>
<dbReference type="AlphaFoldDB" id="W2RR25"/>
<organism evidence="3 4">
    <name type="scientific">Cyphellophora europaea (strain CBS 101466)</name>
    <name type="common">Phialophora europaea</name>
    <dbReference type="NCBI Taxonomy" id="1220924"/>
    <lineage>
        <taxon>Eukaryota</taxon>
        <taxon>Fungi</taxon>
        <taxon>Dikarya</taxon>
        <taxon>Ascomycota</taxon>
        <taxon>Pezizomycotina</taxon>
        <taxon>Eurotiomycetes</taxon>
        <taxon>Chaetothyriomycetidae</taxon>
        <taxon>Chaetothyriales</taxon>
        <taxon>Cyphellophoraceae</taxon>
        <taxon>Cyphellophora</taxon>
    </lineage>
</organism>
<evidence type="ECO:0000313" key="4">
    <source>
        <dbReference type="Proteomes" id="UP000030752"/>
    </source>
</evidence>
<sequence length="182" mass="21568">MDEDTVALAILGTIFVFIISSPLLITACIAAATTRKWAAERRRATCGRTGKYDTESSRLIDSAEDDSEPETEFLDSEDEEYYNVKQQRRIQDREEREADMRLTTRAKFFREWKKCWTGPGTPEKRKKDQEFKEQEQHRKIAREAVREYLRIERKRARQATHQERSENEKPVTMEHGSFFKRD</sequence>
<dbReference type="Proteomes" id="UP000030752">
    <property type="component" value="Unassembled WGS sequence"/>
</dbReference>
<feature type="transmembrane region" description="Helical" evidence="2">
    <location>
        <begin position="6"/>
        <end position="33"/>
    </location>
</feature>
<keyword evidence="2" id="KW-0812">Transmembrane</keyword>
<gene>
    <name evidence="3" type="ORF">HMPREF1541_06204</name>
</gene>
<feature type="region of interest" description="Disordered" evidence="1">
    <location>
        <begin position="119"/>
        <end position="138"/>
    </location>
</feature>
<keyword evidence="2" id="KW-0472">Membrane</keyword>
<dbReference type="eggNOG" id="ENOG502T0PN">
    <property type="taxonomic scope" value="Eukaryota"/>
</dbReference>
<evidence type="ECO:0000313" key="3">
    <source>
        <dbReference type="EMBL" id="ETN38173.1"/>
    </source>
</evidence>
<name>W2RR25_CYPE1</name>
<dbReference type="GeneID" id="19973543"/>
<feature type="compositionally biased region" description="Basic and acidic residues" evidence="1">
    <location>
        <begin position="122"/>
        <end position="138"/>
    </location>
</feature>
<feature type="region of interest" description="Disordered" evidence="1">
    <location>
        <begin position="153"/>
        <end position="182"/>
    </location>
</feature>
<feature type="region of interest" description="Disordered" evidence="1">
    <location>
        <begin position="55"/>
        <end position="77"/>
    </location>
</feature>
<protein>
    <submittedName>
        <fullName evidence="3">Uncharacterized protein</fullName>
    </submittedName>
</protein>
<feature type="compositionally biased region" description="Basic and acidic residues" evidence="1">
    <location>
        <begin position="160"/>
        <end position="182"/>
    </location>
</feature>